<comment type="caution">
    <text evidence="6">The sequence shown here is derived from an EMBL/GenBank/DDBJ whole genome shotgun (WGS) entry which is preliminary data.</text>
</comment>
<feature type="domain" description="HTH tetR-type" evidence="5">
    <location>
        <begin position="15"/>
        <end position="75"/>
    </location>
</feature>
<gene>
    <name evidence="6" type="ORF">A5742_17160</name>
</gene>
<dbReference type="AlphaFoldDB" id="A0ABD6QTD1"/>
<evidence type="ECO:0000256" key="4">
    <source>
        <dbReference type="PROSITE-ProRule" id="PRU00335"/>
    </source>
</evidence>
<dbReference type="SUPFAM" id="SSF46689">
    <property type="entry name" value="Homeodomain-like"/>
    <property type="match status" value="1"/>
</dbReference>
<dbReference type="GO" id="GO:0006355">
    <property type="term" value="P:regulation of DNA-templated transcription"/>
    <property type="evidence" value="ECO:0007669"/>
    <property type="project" value="UniProtKB-ARBA"/>
</dbReference>
<dbReference type="Gene3D" id="1.10.357.10">
    <property type="entry name" value="Tetracycline Repressor, domain 2"/>
    <property type="match status" value="1"/>
</dbReference>
<dbReference type="PANTHER" id="PTHR30055">
    <property type="entry name" value="HTH-TYPE TRANSCRIPTIONAL REGULATOR RUTR"/>
    <property type="match status" value="1"/>
</dbReference>
<sequence>MKQVLQSSVPRPFDHNKREELLATAGTILARTGVVDTSLRELASQMGTSARMLVYYFGTKEQLMLEVLNRQQRAAIPETENLDLPESIAAHREWCFEDWYECTRGDRRDSLRIVLQIFGAACGVDSPYREYTWDTLSLLTRNSKARLIALGMPDHVAETRSRIALAAFQGFIIEFFTAPDPAFVDDTFARFVDEFLLAPFAPAGRSGEKEAR</sequence>
<proteinExistence type="predicted"/>
<evidence type="ECO:0000313" key="7">
    <source>
        <dbReference type="Proteomes" id="UP000187001"/>
    </source>
</evidence>
<feature type="DNA-binding region" description="H-T-H motif" evidence="4">
    <location>
        <begin position="38"/>
        <end position="57"/>
    </location>
</feature>
<reference evidence="6 7" key="1">
    <citation type="submission" date="2016-07" db="EMBL/GenBank/DDBJ databases">
        <authorList>
            <person name="Sutton G."/>
            <person name="Brinkac L."/>
            <person name="Sanka R."/>
            <person name="Adams M."/>
            <person name="Lau E."/>
            <person name="Kumar A."/>
            <person name="Macaden R."/>
        </authorList>
    </citation>
    <scope>NUCLEOTIDE SEQUENCE [LARGE SCALE GENOMIC DNA]</scope>
    <source>
        <strain evidence="6 7">GA-0871</strain>
    </source>
</reference>
<name>A0ABD6QTD1_MYCFO</name>
<dbReference type="InterPro" id="IPR001647">
    <property type="entry name" value="HTH_TetR"/>
</dbReference>
<dbReference type="InterPro" id="IPR050109">
    <property type="entry name" value="HTH-type_TetR-like_transc_reg"/>
</dbReference>
<dbReference type="GO" id="GO:0003677">
    <property type="term" value="F:DNA binding"/>
    <property type="evidence" value="ECO:0007669"/>
    <property type="project" value="UniProtKB-UniRule"/>
</dbReference>
<evidence type="ECO:0000256" key="1">
    <source>
        <dbReference type="ARBA" id="ARBA00023015"/>
    </source>
</evidence>
<evidence type="ECO:0000256" key="3">
    <source>
        <dbReference type="ARBA" id="ARBA00023163"/>
    </source>
</evidence>
<accession>A0ABD6QTD1</accession>
<keyword evidence="2 4" id="KW-0238">DNA-binding</keyword>
<keyword evidence="1" id="KW-0805">Transcription regulation</keyword>
<dbReference type="EMBL" id="MBER01000009">
    <property type="protein sequence ID" value="OMC52225.1"/>
    <property type="molecule type" value="Genomic_DNA"/>
</dbReference>
<dbReference type="Proteomes" id="UP000187001">
    <property type="component" value="Unassembled WGS sequence"/>
</dbReference>
<dbReference type="InterPro" id="IPR009057">
    <property type="entry name" value="Homeodomain-like_sf"/>
</dbReference>
<dbReference type="PANTHER" id="PTHR30055:SF234">
    <property type="entry name" value="HTH-TYPE TRANSCRIPTIONAL REGULATOR BETI"/>
    <property type="match status" value="1"/>
</dbReference>
<evidence type="ECO:0000256" key="2">
    <source>
        <dbReference type="ARBA" id="ARBA00023125"/>
    </source>
</evidence>
<dbReference type="PROSITE" id="PS50977">
    <property type="entry name" value="HTH_TETR_2"/>
    <property type="match status" value="1"/>
</dbReference>
<protein>
    <submittedName>
        <fullName evidence="6">TetR family transcriptional regulator</fullName>
    </submittedName>
</protein>
<evidence type="ECO:0000259" key="5">
    <source>
        <dbReference type="PROSITE" id="PS50977"/>
    </source>
</evidence>
<organism evidence="6 7">
    <name type="scientific">Mycolicibacterium fortuitum</name>
    <name type="common">Mycobacterium fortuitum</name>
    <dbReference type="NCBI Taxonomy" id="1766"/>
    <lineage>
        <taxon>Bacteria</taxon>
        <taxon>Bacillati</taxon>
        <taxon>Actinomycetota</taxon>
        <taxon>Actinomycetes</taxon>
        <taxon>Mycobacteriales</taxon>
        <taxon>Mycobacteriaceae</taxon>
        <taxon>Mycolicibacterium</taxon>
    </lineage>
</organism>
<dbReference type="Pfam" id="PF00440">
    <property type="entry name" value="TetR_N"/>
    <property type="match status" value="1"/>
</dbReference>
<evidence type="ECO:0000313" key="6">
    <source>
        <dbReference type="EMBL" id="OMC52225.1"/>
    </source>
</evidence>
<keyword evidence="3" id="KW-0804">Transcription</keyword>